<feature type="repeat" description="TPR" evidence="1">
    <location>
        <begin position="267"/>
        <end position="300"/>
    </location>
</feature>
<dbReference type="PANTHER" id="PTHR10098">
    <property type="entry name" value="RAPSYN-RELATED"/>
    <property type="match status" value="1"/>
</dbReference>
<comment type="caution">
    <text evidence="3">The sequence shown here is derived from an EMBL/GenBank/DDBJ whole genome shotgun (WGS) entry which is preliminary data.</text>
</comment>
<dbReference type="Pfam" id="PF12770">
    <property type="entry name" value="CHAT"/>
    <property type="match status" value="1"/>
</dbReference>
<feature type="repeat" description="TPR" evidence="1">
    <location>
        <begin position="187"/>
        <end position="220"/>
    </location>
</feature>
<reference evidence="3 4" key="1">
    <citation type="submission" date="2021-03" db="EMBL/GenBank/DDBJ databases">
        <title>Aliifodinibius sp. nov., a new bacterium isolated from saline soil.</title>
        <authorList>
            <person name="Galisteo C."/>
            <person name="De La Haba R."/>
            <person name="Sanchez-Porro C."/>
            <person name="Ventosa A."/>
        </authorList>
    </citation>
    <scope>NUCLEOTIDE SEQUENCE [LARGE SCALE GENOMIC DNA]</scope>
    <source>
        <strain evidence="3 4">1BSP15-2V2</strain>
    </source>
</reference>
<feature type="domain" description="CHAT" evidence="2">
    <location>
        <begin position="668"/>
        <end position="971"/>
    </location>
</feature>
<dbReference type="PANTHER" id="PTHR10098:SF108">
    <property type="entry name" value="TETRATRICOPEPTIDE REPEAT PROTEIN 28"/>
    <property type="match status" value="1"/>
</dbReference>
<protein>
    <submittedName>
        <fullName evidence="3">CHAT domain-containing protein</fullName>
    </submittedName>
</protein>
<gene>
    <name evidence="3" type="ORF">J6I44_01940</name>
</gene>
<evidence type="ECO:0000313" key="3">
    <source>
        <dbReference type="EMBL" id="MCW9705593.1"/>
    </source>
</evidence>
<dbReference type="PROSITE" id="PS50005">
    <property type="entry name" value="TPR"/>
    <property type="match status" value="5"/>
</dbReference>
<dbReference type="Gene3D" id="1.25.40.10">
    <property type="entry name" value="Tetratricopeptide repeat domain"/>
    <property type="match status" value="2"/>
</dbReference>
<name>A0ABT3PIL6_9BACT</name>
<dbReference type="Proteomes" id="UP001207918">
    <property type="component" value="Unassembled WGS sequence"/>
</dbReference>
<dbReference type="InterPro" id="IPR019734">
    <property type="entry name" value="TPR_rpt"/>
</dbReference>
<dbReference type="RefSeq" id="WP_265764257.1">
    <property type="nucleotide sequence ID" value="NZ_JAGGJA010000001.1"/>
</dbReference>
<evidence type="ECO:0000313" key="4">
    <source>
        <dbReference type="Proteomes" id="UP001207918"/>
    </source>
</evidence>
<dbReference type="Pfam" id="PF13424">
    <property type="entry name" value="TPR_12"/>
    <property type="match status" value="3"/>
</dbReference>
<proteinExistence type="predicted"/>
<keyword evidence="1" id="KW-0802">TPR repeat</keyword>
<evidence type="ECO:0000256" key="1">
    <source>
        <dbReference type="PROSITE-ProRule" id="PRU00339"/>
    </source>
</evidence>
<organism evidence="3 4">
    <name type="scientific">Fodinibius salsisoli</name>
    <dbReference type="NCBI Taxonomy" id="2820877"/>
    <lineage>
        <taxon>Bacteria</taxon>
        <taxon>Pseudomonadati</taxon>
        <taxon>Balneolota</taxon>
        <taxon>Balneolia</taxon>
        <taxon>Balneolales</taxon>
        <taxon>Balneolaceae</taxon>
        <taxon>Fodinibius</taxon>
    </lineage>
</organism>
<dbReference type="InterPro" id="IPR011990">
    <property type="entry name" value="TPR-like_helical_dom_sf"/>
</dbReference>
<dbReference type="SMART" id="SM00028">
    <property type="entry name" value="TPR"/>
    <property type="match status" value="8"/>
</dbReference>
<sequence length="972" mass="109112">MNKRWLLFFGMLLGLPLALWGQSVQLADSLLQQGKQYDQGGNMEQAEFYYREAYQIYRNFQDTTSWLEAGKEYASAMVYRSKNEEAMTLYKMLLNVDHPANDAYNRGDLYNSMGWSSSRIGKTDEALSFYQKSMPLAEQSGDSLLIGVVYDNLGSVFNKKGNLGKALEYSQKALLYFQGLGNKKSIAITLNNIGSIYKALSLYEKALEYYTKSIGIRKELNNVFMMSVSYGTIASIQRELGNYSQALTAYQKSLKYSQQAGVPQRIGLVLNNIGLLYKTLGEYEKAKDYYRQSLAMKEKVAGPQSIATTTKNLGKLLWEQGQTQEAATYFKKALALRKEVGNPYDIASSLNTMVELALEEQKFEQARVYASQIKSIGDSTESYEIRENASAYLGEINAAEGKDESALTHYKKAYAYSTYLPRNNRLGILKQLARQYHKLNSDSAVVYGQKAVDIIEEGRGKAGAVSNLKTGYFKKHSDFYTELASWVLNYTQDTPRAFTLVEQAKARSFSDDLAKATQNIEQQLPEEVRIQRNEKQNRIDSLYTQLERAPDAQQQARISEQIRTTELNYAAYENRLKEEYPVLQKLDLPEPIALQRAQSLTDDQTAVLEYAVAGNELILFLIGQDEVRVEQFSYPANQSLDSALTARVTAFRDGILANADKTQLQSQSGELYEILIAPFEQSLKEYENLIIVPDGALAYLPFEALLQDDRYLIENFKIKYEPSLTSLELLEEASTKNRKELLAVAGSQSSDGGSALSSSRLSALPSTLIEVDSIASHFQQVSMLKDEQVSEQAFKNLLQQSRYQYVHMATHGVIDEERPGRSGLALSTEGDITASSREDGMLRSSEIFGLNMSSDMVVLSACNTGLGKVVRGEGMLGMQRSFFYAGASTVVVSLWSVYDRSTASLMNEFYKALIEGKGEEGWVDATLRWVGWDTSIPFGEKATAMRQAKLQMINHPLFNHPVYWAPFIVVGR</sequence>
<feature type="repeat" description="TPR" evidence="1">
    <location>
        <begin position="107"/>
        <end position="140"/>
    </location>
</feature>
<dbReference type="InterPro" id="IPR024983">
    <property type="entry name" value="CHAT_dom"/>
</dbReference>
<dbReference type="SUPFAM" id="SSF48452">
    <property type="entry name" value="TPR-like"/>
    <property type="match status" value="3"/>
</dbReference>
<accession>A0ABT3PIL6</accession>
<feature type="repeat" description="TPR" evidence="1">
    <location>
        <begin position="307"/>
        <end position="340"/>
    </location>
</feature>
<evidence type="ECO:0000259" key="2">
    <source>
        <dbReference type="Pfam" id="PF12770"/>
    </source>
</evidence>
<feature type="repeat" description="TPR" evidence="1">
    <location>
        <begin position="227"/>
        <end position="260"/>
    </location>
</feature>
<keyword evidence="4" id="KW-1185">Reference proteome</keyword>
<dbReference type="EMBL" id="JAGGJA010000001">
    <property type="protein sequence ID" value="MCW9705593.1"/>
    <property type="molecule type" value="Genomic_DNA"/>
</dbReference>
<dbReference type="Pfam" id="PF13181">
    <property type="entry name" value="TPR_8"/>
    <property type="match status" value="1"/>
</dbReference>